<gene>
    <name evidence="3" type="ORF">GPM918_LOCUS28649</name>
    <name evidence="2" type="ORF">OVA965_LOCUS26302</name>
    <name evidence="5" type="ORF">SRO942_LOCUS29163</name>
    <name evidence="4" type="ORF">TMI583_LOCUS27041</name>
</gene>
<dbReference type="Proteomes" id="UP000682733">
    <property type="component" value="Unassembled WGS sequence"/>
</dbReference>
<keyword evidence="6" id="KW-1185">Reference proteome</keyword>
<evidence type="ECO:0000313" key="5">
    <source>
        <dbReference type="EMBL" id="CAF4132556.1"/>
    </source>
</evidence>
<protein>
    <recommendedName>
        <fullName evidence="7">Potassium channel tetramerisation-type BTB domain-containing protein</fullName>
    </recommendedName>
</protein>
<dbReference type="Proteomes" id="UP000663829">
    <property type="component" value="Unassembled WGS sequence"/>
</dbReference>
<dbReference type="EMBL" id="CAJOBA010038323">
    <property type="protein sequence ID" value="CAF4058782.1"/>
    <property type="molecule type" value="Genomic_DNA"/>
</dbReference>
<dbReference type="Proteomes" id="UP000681722">
    <property type="component" value="Unassembled WGS sequence"/>
</dbReference>
<organism evidence="3 6">
    <name type="scientific">Didymodactylos carnosus</name>
    <dbReference type="NCBI Taxonomy" id="1234261"/>
    <lineage>
        <taxon>Eukaryota</taxon>
        <taxon>Metazoa</taxon>
        <taxon>Spiralia</taxon>
        <taxon>Gnathifera</taxon>
        <taxon>Rotifera</taxon>
        <taxon>Eurotatoria</taxon>
        <taxon>Bdelloidea</taxon>
        <taxon>Philodinida</taxon>
        <taxon>Philodinidae</taxon>
        <taxon>Didymodactylos</taxon>
    </lineage>
</organism>
<dbReference type="SUPFAM" id="SSF54695">
    <property type="entry name" value="POZ domain"/>
    <property type="match status" value="1"/>
</dbReference>
<evidence type="ECO:0000313" key="6">
    <source>
        <dbReference type="Proteomes" id="UP000663829"/>
    </source>
</evidence>
<evidence type="ECO:0000313" key="3">
    <source>
        <dbReference type="EMBL" id="CAF1303738.1"/>
    </source>
</evidence>
<keyword evidence="1" id="KW-0732">Signal</keyword>
<comment type="caution">
    <text evidence="3">The sequence shown here is derived from an EMBL/GenBank/DDBJ whole genome shotgun (WGS) entry which is preliminary data.</text>
</comment>
<evidence type="ECO:0000256" key="1">
    <source>
        <dbReference type="SAM" id="SignalP"/>
    </source>
</evidence>
<dbReference type="EMBL" id="CAJNOK010016771">
    <property type="protein sequence ID" value="CAF1251558.1"/>
    <property type="molecule type" value="Genomic_DNA"/>
</dbReference>
<dbReference type="OrthoDB" id="10031442at2759"/>
<feature type="signal peptide" evidence="1">
    <location>
        <begin position="1"/>
        <end position="19"/>
    </location>
</feature>
<dbReference type="AlphaFoldDB" id="A0A815DP81"/>
<proteinExistence type="predicted"/>
<dbReference type="Gene3D" id="3.30.710.10">
    <property type="entry name" value="Potassium Channel Kv1.1, Chain A"/>
    <property type="match status" value="1"/>
</dbReference>
<name>A0A815DP81_9BILA</name>
<evidence type="ECO:0000313" key="2">
    <source>
        <dbReference type="EMBL" id="CAF1251558.1"/>
    </source>
</evidence>
<dbReference type="InterPro" id="IPR011333">
    <property type="entry name" value="SKP1/BTB/POZ_sf"/>
</dbReference>
<accession>A0A815DP81</accession>
<evidence type="ECO:0000313" key="4">
    <source>
        <dbReference type="EMBL" id="CAF4058782.1"/>
    </source>
</evidence>
<reference evidence="3" key="1">
    <citation type="submission" date="2021-02" db="EMBL/GenBank/DDBJ databases">
        <authorList>
            <person name="Nowell W R."/>
        </authorList>
    </citation>
    <scope>NUCLEOTIDE SEQUENCE</scope>
</reference>
<feature type="chain" id="PRO_5036411469" description="Potassium channel tetramerisation-type BTB domain-containing protein" evidence="1">
    <location>
        <begin position="20"/>
        <end position="225"/>
    </location>
</feature>
<dbReference type="EMBL" id="CAJOBC010038721">
    <property type="protein sequence ID" value="CAF4132556.1"/>
    <property type="molecule type" value="Genomic_DNA"/>
</dbReference>
<dbReference type="Proteomes" id="UP000677228">
    <property type="component" value="Unassembled WGS sequence"/>
</dbReference>
<evidence type="ECO:0008006" key="7">
    <source>
        <dbReference type="Google" id="ProtNLM"/>
    </source>
</evidence>
<sequence length="225" mass="25933">MLLLSILLLTPSLFITTDAADDVVVFSNITSSSPMSNLSLLFLTMQNNLNVSIQTLLSALENEKLNFKLEKLTFQLEKQTFQHEKEKFESLKQPITSVITKDDIIHFNIAGETMVTTRSTLTFIPNTTLSYMFNGEWDHRFKGNHTSNSDGGLLYLNYDPLLFKYLLGQLRRWTNRNRAGEFLYAPTASTANNQYDDIEEQYNEMLMQLGFESFVHNQQDSKYLK</sequence>
<dbReference type="EMBL" id="CAJNOQ010012599">
    <property type="protein sequence ID" value="CAF1303738.1"/>
    <property type="molecule type" value="Genomic_DNA"/>
</dbReference>